<feature type="region of interest" description="Disordered" evidence="1">
    <location>
        <begin position="262"/>
        <end position="336"/>
    </location>
</feature>
<protein>
    <submittedName>
        <fullName evidence="4">Ig-like domain (Group 4)</fullName>
    </submittedName>
</protein>
<sequence length="336" mass="36514">MRSSFRKAIATLAVAGLSFTAAPYAFADEPTLQQPPVLVEPENPDPGLIGPFCGHHEKIKPLAMPTEASFLMSDGTTKIFPITLFKSRNSTPMTQAEWERIMHDPILDPDAWGDGVTGTVWVQINDREDTSFRDDAFQYTYRFERLIIWAQDDINVETPVGTPPELPSTVQVYIENEGMTYADFEDDDPRHCANPTAEGWRTVDVVWDEISSEDLKEPGTFTVGGTITVDGIEWERTGGEGMWGEEPGEDYGFDALATVTVVDPPTTTSTPPTTATSTEPTTETTVTPTTSTETSTTVTPTTSTETGTALPTTTESSTTAPVEPEETTTPAPGFDA</sequence>
<evidence type="ECO:0000256" key="2">
    <source>
        <dbReference type="SAM" id="SignalP"/>
    </source>
</evidence>
<reference evidence="4 5" key="1">
    <citation type="submission" date="2016-10" db="EMBL/GenBank/DDBJ databases">
        <authorList>
            <person name="de Groot N.N."/>
        </authorList>
    </citation>
    <scope>NUCLEOTIDE SEQUENCE [LARGE SCALE GENOMIC DNA]</scope>
    <source>
        <strain>J11</strain>
        <strain evidence="5">PG 39</strain>
    </source>
</reference>
<evidence type="ECO:0000313" key="4">
    <source>
        <dbReference type="EMBL" id="SFG87405.1"/>
    </source>
</evidence>
<feature type="non-terminal residue" evidence="4">
    <location>
        <position position="336"/>
    </location>
</feature>
<dbReference type="Proteomes" id="UP000199065">
    <property type="component" value="Unassembled WGS sequence"/>
</dbReference>
<evidence type="ECO:0000259" key="3">
    <source>
        <dbReference type="Pfam" id="PF07532"/>
    </source>
</evidence>
<dbReference type="AlphaFoldDB" id="A0A1I2VDH3"/>
<evidence type="ECO:0000256" key="1">
    <source>
        <dbReference type="SAM" id="MobiDB-lite"/>
    </source>
</evidence>
<feature type="signal peptide" evidence="2">
    <location>
        <begin position="1"/>
        <end position="27"/>
    </location>
</feature>
<dbReference type="InterPro" id="IPR011081">
    <property type="entry name" value="Big_4"/>
</dbReference>
<keyword evidence="2" id="KW-0732">Signal</keyword>
<proteinExistence type="predicted"/>
<feature type="domain" description="Bacterial Ig-like" evidence="3">
    <location>
        <begin position="152"/>
        <end position="227"/>
    </location>
</feature>
<feature type="chain" id="PRO_5011784714" evidence="2">
    <location>
        <begin position="28"/>
        <end position="336"/>
    </location>
</feature>
<keyword evidence="5" id="KW-1185">Reference proteome</keyword>
<dbReference type="EMBL" id="FOPJ01000024">
    <property type="protein sequence ID" value="SFG87405.1"/>
    <property type="molecule type" value="Genomic_DNA"/>
</dbReference>
<dbReference type="Pfam" id="PF07532">
    <property type="entry name" value="Big_4"/>
    <property type="match status" value="1"/>
</dbReference>
<organism evidence="4 5">
    <name type="scientific">Corynebacterium spheniscorum</name>
    <dbReference type="NCBI Taxonomy" id="185761"/>
    <lineage>
        <taxon>Bacteria</taxon>
        <taxon>Bacillati</taxon>
        <taxon>Actinomycetota</taxon>
        <taxon>Actinomycetes</taxon>
        <taxon>Mycobacteriales</taxon>
        <taxon>Corynebacteriaceae</taxon>
        <taxon>Corynebacterium</taxon>
    </lineage>
</organism>
<evidence type="ECO:0000313" key="5">
    <source>
        <dbReference type="Proteomes" id="UP000199065"/>
    </source>
</evidence>
<gene>
    <name evidence="4" type="ORF">SAMN05660282_02219</name>
</gene>
<name>A0A1I2VDH3_9CORY</name>
<dbReference type="RefSeq" id="WP_177180166.1">
    <property type="nucleotide sequence ID" value="NZ_FOPJ01000024.1"/>
</dbReference>
<accession>A0A1I2VDH3</accession>